<evidence type="ECO:0000256" key="4">
    <source>
        <dbReference type="ARBA" id="ARBA00004906"/>
    </source>
</evidence>
<keyword evidence="9" id="KW-0677">Repeat</keyword>
<dbReference type="SUPFAM" id="SSF57850">
    <property type="entry name" value="RING/U-box"/>
    <property type="match status" value="2"/>
</dbReference>
<dbReference type="PROSITE" id="PS50089">
    <property type="entry name" value="ZF_RING_2"/>
    <property type="match status" value="1"/>
</dbReference>
<name>A0AAV8U413_9ROSI</name>
<dbReference type="CDD" id="cd23134">
    <property type="entry name" value="RING-HC_ITT1-like"/>
    <property type="match status" value="1"/>
</dbReference>
<evidence type="ECO:0000259" key="15">
    <source>
        <dbReference type="PROSITE" id="PS50089"/>
    </source>
</evidence>
<dbReference type="InterPro" id="IPR016135">
    <property type="entry name" value="UBQ-conjugating_enzyme/RWD"/>
</dbReference>
<evidence type="ECO:0000256" key="8">
    <source>
        <dbReference type="ARBA" id="ARBA00022723"/>
    </source>
</evidence>
<evidence type="ECO:0000259" key="16">
    <source>
        <dbReference type="PROSITE" id="PS50908"/>
    </source>
</evidence>
<feature type="compositionally biased region" description="Polar residues" evidence="14">
    <location>
        <begin position="50"/>
        <end position="65"/>
    </location>
</feature>
<dbReference type="AlphaFoldDB" id="A0AAV8U413"/>
<dbReference type="InterPro" id="IPR006575">
    <property type="entry name" value="RWD_dom"/>
</dbReference>
<evidence type="ECO:0000256" key="13">
    <source>
        <dbReference type="PROSITE-ProRule" id="PRU00175"/>
    </source>
</evidence>
<evidence type="ECO:0000313" key="18">
    <source>
        <dbReference type="EMBL" id="KAJ8773953.1"/>
    </source>
</evidence>
<dbReference type="InterPro" id="IPR031127">
    <property type="entry name" value="E3_UB_ligase_RBR"/>
</dbReference>
<evidence type="ECO:0000256" key="14">
    <source>
        <dbReference type="SAM" id="MobiDB-lite"/>
    </source>
</evidence>
<dbReference type="InterPro" id="IPR001841">
    <property type="entry name" value="Znf_RING"/>
</dbReference>
<feature type="domain" description="RWD" evidence="16">
    <location>
        <begin position="168"/>
        <end position="302"/>
    </location>
</feature>
<comment type="pathway">
    <text evidence="4">Protein modification; protein ubiquitination.</text>
</comment>
<dbReference type="EMBL" id="JAIWQS010000001">
    <property type="protein sequence ID" value="KAJ8773953.1"/>
    <property type="molecule type" value="Genomic_DNA"/>
</dbReference>
<evidence type="ECO:0000313" key="19">
    <source>
        <dbReference type="Proteomes" id="UP001159364"/>
    </source>
</evidence>
<evidence type="ECO:0000256" key="1">
    <source>
        <dbReference type="ARBA" id="ARBA00001798"/>
    </source>
</evidence>
<dbReference type="Gene3D" id="3.10.110.10">
    <property type="entry name" value="Ubiquitin Conjugating Enzyme"/>
    <property type="match status" value="1"/>
</dbReference>
<comment type="cofactor">
    <cofactor evidence="2">
        <name>Zn(2+)</name>
        <dbReference type="ChEBI" id="CHEBI:29105"/>
    </cofactor>
</comment>
<keyword evidence="11" id="KW-0833">Ubl conjugation pathway</keyword>
<evidence type="ECO:0000259" key="17">
    <source>
        <dbReference type="PROSITE" id="PS51873"/>
    </source>
</evidence>
<keyword evidence="10 13" id="KW-0863">Zinc-finger</keyword>
<evidence type="ECO:0000256" key="3">
    <source>
        <dbReference type="ARBA" id="ARBA00003976"/>
    </source>
</evidence>
<comment type="catalytic activity">
    <reaction evidence="1">
        <text>[E2 ubiquitin-conjugating enzyme]-S-ubiquitinyl-L-cysteine + [acceptor protein]-L-lysine = [E2 ubiquitin-conjugating enzyme]-L-cysteine + [acceptor protein]-N(6)-ubiquitinyl-L-lysine.</text>
        <dbReference type="EC" id="2.3.2.31"/>
    </reaction>
</comment>
<evidence type="ECO:0000256" key="2">
    <source>
        <dbReference type="ARBA" id="ARBA00001947"/>
    </source>
</evidence>
<dbReference type="InterPro" id="IPR017907">
    <property type="entry name" value="Znf_RING_CS"/>
</dbReference>
<dbReference type="Pfam" id="PF01485">
    <property type="entry name" value="IBR"/>
    <property type="match status" value="1"/>
</dbReference>
<dbReference type="Gene3D" id="3.30.40.10">
    <property type="entry name" value="Zinc/RING finger domain, C3HC4 (zinc finger)"/>
    <property type="match status" value="1"/>
</dbReference>
<dbReference type="PROSITE" id="PS50908">
    <property type="entry name" value="RWD"/>
    <property type="match status" value="1"/>
</dbReference>
<dbReference type="Proteomes" id="UP001159364">
    <property type="component" value="Linkage Group LG01"/>
</dbReference>
<feature type="domain" description="RING-type" evidence="17">
    <location>
        <begin position="353"/>
        <end position="512"/>
    </location>
</feature>
<dbReference type="PANTHER" id="PTHR11685">
    <property type="entry name" value="RBR FAMILY RING FINGER AND IBR DOMAIN-CONTAINING"/>
    <property type="match status" value="1"/>
</dbReference>
<sequence length="512" mass="58894">MRNMRRGDCKSNHHVLEQPKDQVRTQQEQDFHFQDSSVSPSSCHPKVSRPKSSNARRNTKWASHNSQKHGPKQVFVEKSKFNPSNSQVGSLDSEVSSPNTEPSSVGLESKKLDGFDSKNQESLNTDNSCEPEKVIENVETRLVELYSRLEEPELSEEQLRINDQQQEDELLAMESIYGDNAFILDRKIGLRYFQLHIHIEAPGAFTVTAKLTSFADQVDHEYLDDFSYSFSVQYLPPIVLTCLLPKSYPSHLPPCFTISVQWLDSNRISNLCSMLDSIWKDQAGMEIIYQWAEWLQNSSLSYLRVNREITLGPYDLKKSGDIRAISGIVSPDIDVPSLRSYNEEQCHENFQNSLHECCICYNEYAGTDFIRLPCHHFFCAKCMKTYSDLHVSEGTVNKLKCPEAKCDGMIPPGLLRRLLGDQEYEHWESLMLEKTLDSMSDVAYCPRCETACIEDKDNHAQCSKCYFNFCTLCRERRHVGTECLTPEMKLRVLEESFIICLKYLFFSCLLDH</sequence>
<keyword evidence="8" id="KW-0479">Metal-binding</keyword>
<reference evidence="18 19" key="1">
    <citation type="submission" date="2021-09" db="EMBL/GenBank/DDBJ databases">
        <title>Genomic insights and catalytic innovation underlie evolution of tropane alkaloids biosynthesis.</title>
        <authorList>
            <person name="Wang Y.-J."/>
            <person name="Tian T."/>
            <person name="Huang J.-P."/>
            <person name="Huang S.-X."/>
        </authorList>
    </citation>
    <scope>NUCLEOTIDE SEQUENCE [LARGE SCALE GENOMIC DNA]</scope>
    <source>
        <strain evidence="18">KIB-2018</strain>
        <tissue evidence="18">Leaf</tissue>
    </source>
</reference>
<evidence type="ECO:0000256" key="10">
    <source>
        <dbReference type="ARBA" id="ARBA00022771"/>
    </source>
</evidence>
<evidence type="ECO:0000256" key="9">
    <source>
        <dbReference type="ARBA" id="ARBA00022737"/>
    </source>
</evidence>
<feature type="region of interest" description="Disordered" evidence="14">
    <location>
        <begin position="1"/>
        <end position="129"/>
    </location>
</feature>
<dbReference type="CDD" id="cd23820">
    <property type="entry name" value="RWD_RNF14"/>
    <property type="match status" value="1"/>
</dbReference>
<dbReference type="GO" id="GO:0061630">
    <property type="term" value="F:ubiquitin protein ligase activity"/>
    <property type="evidence" value="ECO:0007669"/>
    <property type="project" value="UniProtKB-EC"/>
</dbReference>
<feature type="compositionally biased region" description="Polar residues" evidence="14">
    <location>
        <begin position="81"/>
        <end position="103"/>
    </location>
</feature>
<gene>
    <name evidence="18" type="ORF">K2173_009384</name>
</gene>
<dbReference type="PROSITE" id="PS00518">
    <property type="entry name" value="ZF_RING_1"/>
    <property type="match status" value="1"/>
</dbReference>
<evidence type="ECO:0000256" key="7">
    <source>
        <dbReference type="ARBA" id="ARBA00022679"/>
    </source>
</evidence>
<keyword evidence="7" id="KW-0808">Transferase</keyword>
<dbReference type="SMART" id="SM00184">
    <property type="entry name" value="RING"/>
    <property type="match status" value="1"/>
</dbReference>
<dbReference type="EC" id="2.3.2.31" evidence="6"/>
<dbReference type="InterPro" id="IPR044066">
    <property type="entry name" value="TRIAD_supradom"/>
</dbReference>
<organism evidence="18 19">
    <name type="scientific">Erythroxylum novogranatense</name>
    <dbReference type="NCBI Taxonomy" id="1862640"/>
    <lineage>
        <taxon>Eukaryota</taxon>
        <taxon>Viridiplantae</taxon>
        <taxon>Streptophyta</taxon>
        <taxon>Embryophyta</taxon>
        <taxon>Tracheophyta</taxon>
        <taxon>Spermatophyta</taxon>
        <taxon>Magnoliopsida</taxon>
        <taxon>eudicotyledons</taxon>
        <taxon>Gunneridae</taxon>
        <taxon>Pentapetalae</taxon>
        <taxon>rosids</taxon>
        <taxon>fabids</taxon>
        <taxon>Malpighiales</taxon>
        <taxon>Erythroxylaceae</taxon>
        <taxon>Erythroxylum</taxon>
    </lineage>
</organism>
<feature type="domain" description="RING-type" evidence="15">
    <location>
        <begin position="357"/>
        <end position="405"/>
    </location>
</feature>
<dbReference type="InterPro" id="IPR002867">
    <property type="entry name" value="IBR_dom"/>
</dbReference>
<dbReference type="SMART" id="SM00647">
    <property type="entry name" value="IBR"/>
    <property type="match status" value="1"/>
</dbReference>
<evidence type="ECO:0000256" key="5">
    <source>
        <dbReference type="ARBA" id="ARBA00005884"/>
    </source>
</evidence>
<dbReference type="SUPFAM" id="SSF54495">
    <property type="entry name" value="UBC-like"/>
    <property type="match status" value="1"/>
</dbReference>
<dbReference type="GO" id="GO:0008270">
    <property type="term" value="F:zinc ion binding"/>
    <property type="evidence" value="ECO:0007669"/>
    <property type="project" value="UniProtKB-KW"/>
</dbReference>
<dbReference type="FunFam" id="3.30.40.10:FF:000358">
    <property type="entry name" value="RBR-type E3 ubiquitin transferase"/>
    <property type="match status" value="1"/>
</dbReference>
<comment type="similarity">
    <text evidence="5">Belongs to the RBR family. Ariadne subfamily.</text>
</comment>
<keyword evidence="12" id="KW-0862">Zinc</keyword>
<dbReference type="Pfam" id="PF05773">
    <property type="entry name" value="RWD"/>
    <property type="match status" value="1"/>
</dbReference>
<dbReference type="PROSITE" id="PS51873">
    <property type="entry name" value="TRIAD"/>
    <property type="match status" value="1"/>
</dbReference>
<dbReference type="InterPro" id="IPR013083">
    <property type="entry name" value="Znf_RING/FYVE/PHD"/>
</dbReference>
<proteinExistence type="inferred from homology"/>
<dbReference type="CDD" id="cd20341">
    <property type="entry name" value="BRcat_RBR_RNF14"/>
    <property type="match status" value="1"/>
</dbReference>
<feature type="compositionally biased region" description="Basic and acidic residues" evidence="14">
    <location>
        <begin position="108"/>
        <end position="119"/>
    </location>
</feature>
<protein>
    <recommendedName>
        <fullName evidence="6">RBR-type E3 ubiquitin transferase</fullName>
        <ecNumber evidence="6">2.3.2.31</ecNumber>
    </recommendedName>
</protein>
<dbReference type="GO" id="GO:0016567">
    <property type="term" value="P:protein ubiquitination"/>
    <property type="evidence" value="ECO:0007669"/>
    <property type="project" value="InterPro"/>
</dbReference>
<evidence type="ECO:0000256" key="11">
    <source>
        <dbReference type="ARBA" id="ARBA00022786"/>
    </source>
</evidence>
<comment type="function">
    <text evidence="3">Might act as an E3 ubiquitin-protein ligase, or as part of E3 complex, which accepts ubiquitin from specific E2 ubiquitin-conjugating enzymes and then transfers it to substrates.</text>
</comment>
<dbReference type="SMART" id="SM00591">
    <property type="entry name" value="RWD"/>
    <property type="match status" value="1"/>
</dbReference>
<evidence type="ECO:0000256" key="6">
    <source>
        <dbReference type="ARBA" id="ARBA00012251"/>
    </source>
</evidence>
<feature type="compositionally biased region" description="Basic and acidic residues" evidence="14">
    <location>
        <begin position="1"/>
        <end position="33"/>
    </location>
</feature>
<accession>A0AAV8U413</accession>
<keyword evidence="19" id="KW-1185">Reference proteome</keyword>
<evidence type="ECO:0000256" key="12">
    <source>
        <dbReference type="ARBA" id="ARBA00022833"/>
    </source>
</evidence>
<comment type="caution">
    <text evidence="18">The sequence shown here is derived from an EMBL/GenBank/DDBJ whole genome shotgun (WGS) entry which is preliminary data.</text>
</comment>